<evidence type="ECO:0000313" key="6">
    <source>
        <dbReference type="EMBL" id="CAL1704897.1"/>
    </source>
</evidence>
<evidence type="ECO:0000256" key="5">
    <source>
        <dbReference type="SAM" id="Phobius"/>
    </source>
</evidence>
<evidence type="ECO:0008006" key="8">
    <source>
        <dbReference type="Google" id="ProtNLM"/>
    </source>
</evidence>
<evidence type="ECO:0000256" key="4">
    <source>
        <dbReference type="ARBA" id="ARBA00023136"/>
    </source>
</evidence>
<proteinExistence type="predicted"/>
<gene>
    <name evidence="6" type="ORF">GFSPODELE1_LOCUS5188</name>
</gene>
<dbReference type="PANTHER" id="PTHR28013">
    <property type="entry name" value="PROTEIN DCV1-RELATED"/>
    <property type="match status" value="1"/>
</dbReference>
<dbReference type="Pfam" id="PF06687">
    <property type="entry name" value="SUR7"/>
    <property type="match status" value="1"/>
</dbReference>
<comment type="subcellular location">
    <subcellularLocation>
        <location evidence="1">Membrane</location>
        <topology evidence="1">Multi-pass membrane protein</topology>
    </subcellularLocation>
</comment>
<feature type="transmembrane region" description="Helical" evidence="5">
    <location>
        <begin position="197"/>
        <end position="224"/>
    </location>
</feature>
<evidence type="ECO:0000256" key="2">
    <source>
        <dbReference type="ARBA" id="ARBA00022692"/>
    </source>
</evidence>
<evidence type="ECO:0000313" key="7">
    <source>
        <dbReference type="Proteomes" id="UP001497453"/>
    </source>
</evidence>
<keyword evidence="2 5" id="KW-0812">Transmembrane</keyword>
<organism evidence="6 7">
    <name type="scientific">Somion occarium</name>
    <dbReference type="NCBI Taxonomy" id="3059160"/>
    <lineage>
        <taxon>Eukaryota</taxon>
        <taxon>Fungi</taxon>
        <taxon>Dikarya</taxon>
        <taxon>Basidiomycota</taxon>
        <taxon>Agaricomycotina</taxon>
        <taxon>Agaricomycetes</taxon>
        <taxon>Polyporales</taxon>
        <taxon>Cerrenaceae</taxon>
        <taxon>Somion</taxon>
    </lineage>
</organism>
<keyword evidence="4 5" id="KW-0472">Membrane</keyword>
<evidence type="ECO:0000256" key="3">
    <source>
        <dbReference type="ARBA" id="ARBA00022989"/>
    </source>
</evidence>
<dbReference type="InterPro" id="IPR051380">
    <property type="entry name" value="pH-response_reg_palI/RIM9"/>
</dbReference>
<reference evidence="7" key="1">
    <citation type="submission" date="2024-04" db="EMBL/GenBank/DDBJ databases">
        <authorList>
            <person name="Shaw F."/>
            <person name="Minotto A."/>
        </authorList>
    </citation>
    <scope>NUCLEOTIDE SEQUENCE [LARGE SCALE GENOMIC DNA]</scope>
</reference>
<dbReference type="PANTHER" id="PTHR28013:SF3">
    <property type="entry name" value="PROTEIN DCV1-RELATED"/>
    <property type="match status" value="1"/>
</dbReference>
<accession>A0ABP1DAM3</accession>
<dbReference type="Proteomes" id="UP001497453">
    <property type="component" value="Chromosome 3"/>
</dbReference>
<feature type="transmembrane region" description="Helical" evidence="5">
    <location>
        <begin position="119"/>
        <end position="138"/>
    </location>
</feature>
<dbReference type="InterPro" id="IPR009571">
    <property type="entry name" value="SUR7/Rim9-like_fungi"/>
</dbReference>
<sequence length="233" mass="25279">MKITSWIPSYVSINLVTPVLLLCSFILLLLTCLSAPIIPIVDFFRLTTVPTRGQRSPQATMYYGLAGYCLISKLPFRGAHSDTVCVDTGIGYSLTAPTQLPMGPSFAVNAMKRSLSTSLVLNPVACGVTFVAFVVSLFGFRTKSYKPSRFVQTAVLTTTILAALLTTTAFVVDAMVASHVQNRINSNTAQLSVDWGSAVWITLSALFVTWSATITSSADMVGCWGRNRRVNKY</sequence>
<evidence type="ECO:0000256" key="1">
    <source>
        <dbReference type="ARBA" id="ARBA00004141"/>
    </source>
</evidence>
<feature type="transmembrane region" description="Helical" evidence="5">
    <location>
        <begin position="150"/>
        <end position="177"/>
    </location>
</feature>
<dbReference type="EMBL" id="OZ037946">
    <property type="protein sequence ID" value="CAL1704897.1"/>
    <property type="molecule type" value="Genomic_DNA"/>
</dbReference>
<keyword evidence="3 5" id="KW-1133">Transmembrane helix</keyword>
<protein>
    <recommendedName>
        <fullName evidence="8">Pali-domain-containing protein</fullName>
    </recommendedName>
</protein>
<name>A0ABP1DAM3_9APHY</name>
<keyword evidence="7" id="KW-1185">Reference proteome</keyword>